<dbReference type="InterPro" id="IPR018946">
    <property type="entry name" value="PhoD-like_MPP"/>
</dbReference>
<name>A0A0W0EVF9_MONRR</name>
<sequence>MSTSLLRFSGVIASAYLKYNTWLFLRKLPLGYRFIPRLIAAFGVFAASFLLQPRSRTKNTALPVVLGFRGRNNLVDAVTILLNTLFLMSCADFIYRGQVLYPVHKLSTSRVGWTNSTTTRIVVSYPGPSSFNFSYTNDITNWTVIISNFEIQNEATTITLAFLEPSTRYTYSTSLGHSGSFLTSAPESMPTTVRFISTSCMKPFFPYSPFKHPFALQGLQHLSSYLSRNTSYSQDFILFLGDFIYTDLPIVSAPLTREYYTNLYRQIYASPDYTPILRNTPWLHMFDDHEIINDFWPGMDVSSKTFAEAIQPFLLYQNNANPPPLYEDVFYYTFRRGDASFFVLDTRSYRDQPADLESGGHGKRSMLGLRQLEALKAWIRSEKGWKVVVSGVPMTQNWSKGSDAMDSWGGYLDEREEIFRELWAVGGGIIVSGDRHEHATVKFPPPAGEYPENNAIIEFSTSPLSFFYQPFARDYEDVHETDVTVYQHWKGTSKFGAFELEKEVARFQLVVDGEVTFEQERDRRDTEWMIGLQAEALSRKSAGRRHMILIVIFVLLNTGQVHLFPSPTICPAVQSQTWVYPTLEAKKSVNAG</sequence>
<keyword evidence="1" id="KW-0812">Transmembrane</keyword>
<dbReference type="Pfam" id="PF09423">
    <property type="entry name" value="PhoD"/>
    <property type="match status" value="1"/>
</dbReference>
<reference evidence="3 4" key="1">
    <citation type="submission" date="2015-12" db="EMBL/GenBank/DDBJ databases">
        <title>Draft genome sequence of Moniliophthora roreri, the causal agent of frosty pod rot of cacao.</title>
        <authorList>
            <person name="Aime M.C."/>
            <person name="Diaz-Valderrama J.R."/>
            <person name="Kijpornyongpan T."/>
            <person name="Phillips-Mora W."/>
        </authorList>
    </citation>
    <scope>NUCLEOTIDE SEQUENCE [LARGE SCALE GENOMIC DNA]</scope>
    <source>
        <strain evidence="3 4">MCA 2952</strain>
    </source>
</reference>
<feature type="domain" description="PhoD-like phosphatase metallophosphatase" evidence="2">
    <location>
        <begin position="233"/>
        <end position="485"/>
    </location>
</feature>
<dbReference type="EMBL" id="LATX01002507">
    <property type="protein sequence ID" value="KTB28049.1"/>
    <property type="molecule type" value="Genomic_DNA"/>
</dbReference>
<feature type="transmembrane region" description="Helical" evidence="1">
    <location>
        <begin position="34"/>
        <end position="54"/>
    </location>
</feature>
<keyword evidence="1" id="KW-0472">Membrane</keyword>
<evidence type="ECO:0000313" key="3">
    <source>
        <dbReference type="EMBL" id="KTB28049.1"/>
    </source>
</evidence>
<comment type="caution">
    <text evidence="3">The sequence shown here is derived from an EMBL/GenBank/DDBJ whole genome shotgun (WGS) entry which is preliminary data.</text>
</comment>
<dbReference type="CDD" id="cd07389">
    <property type="entry name" value="MPP_PhoD"/>
    <property type="match status" value="1"/>
</dbReference>
<gene>
    <name evidence="3" type="ORF">WG66_19410</name>
</gene>
<proteinExistence type="predicted"/>
<evidence type="ECO:0000256" key="1">
    <source>
        <dbReference type="SAM" id="Phobius"/>
    </source>
</evidence>
<dbReference type="AlphaFoldDB" id="A0A0W0EVF9"/>
<dbReference type="InterPro" id="IPR029052">
    <property type="entry name" value="Metallo-depent_PP-like"/>
</dbReference>
<evidence type="ECO:0000259" key="2">
    <source>
        <dbReference type="Pfam" id="PF09423"/>
    </source>
</evidence>
<dbReference type="eggNOG" id="ENOG502QPM1">
    <property type="taxonomic scope" value="Eukaryota"/>
</dbReference>
<organism evidence="3 4">
    <name type="scientific">Moniliophthora roreri</name>
    <name type="common">Frosty pod rot fungus</name>
    <name type="synonym">Monilia roreri</name>
    <dbReference type="NCBI Taxonomy" id="221103"/>
    <lineage>
        <taxon>Eukaryota</taxon>
        <taxon>Fungi</taxon>
        <taxon>Dikarya</taxon>
        <taxon>Basidiomycota</taxon>
        <taxon>Agaricomycotina</taxon>
        <taxon>Agaricomycetes</taxon>
        <taxon>Agaricomycetidae</taxon>
        <taxon>Agaricales</taxon>
        <taxon>Marasmiineae</taxon>
        <taxon>Marasmiaceae</taxon>
        <taxon>Moniliophthora</taxon>
    </lineage>
</organism>
<dbReference type="InterPro" id="IPR052900">
    <property type="entry name" value="Phospholipid_Metab_Enz"/>
</dbReference>
<dbReference type="PANTHER" id="PTHR43606:SF2">
    <property type="entry name" value="ALKALINE PHOSPHATASE FAMILY PROTEIN (AFU_ORTHOLOGUE AFUA_5G03860)"/>
    <property type="match status" value="1"/>
</dbReference>
<dbReference type="SUPFAM" id="SSF56300">
    <property type="entry name" value="Metallo-dependent phosphatases"/>
    <property type="match status" value="1"/>
</dbReference>
<dbReference type="Gene3D" id="3.60.21.70">
    <property type="entry name" value="PhoD-like phosphatase"/>
    <property type="match status" value="1"/>
</dbReference>
<accession>A0A0W0EVF9</accession>
<dbReference type="PANTHER" id="PTHR43606">
    <property type="entry name" value="PHOSPHATASE, PUTATIVE (AFU_ORTHOLOGUE AFUA_6G08710)-RELATED"/>
    <property type="match status" value="1"/>
</dbReference>
<dbReference type="Proteomes" id="UP000054988">
    <property type="component" value="Unassembled WGS sequence"/>
</dbReference>
<keyword evidence="1" id="KW-1133">Transmembrane helix</keyword>
<feature type="transmembrane region" description="Helical" evidence="1">
    <location>
        <begin position="74"/>
        <end position="95"/>
    </location>
</feature>
<protein>
    <recommendedName>
        <fullName evidence="2">PhoD-like phosphatase metallophosphatase domain-containing protein</fullName>
    </recommendedName>
</protein>
<dbReference type="InterPro" id="IPR038607">
    <property type="entry name" value="PhoD-like_sf"/>
</dbReference>
<evidence type="ECO:0000313" key="4">
    <source>
        <dbReference type="Proteomes" id="UP000054988"/>
    </source>
</evidence>